<proteinExistence type="predicted"/>
<feature type="region of interest" description="Disordered" evidence="1">
    <location>
        <begin position="76"/>
        <end position="98"/>
    </location>
</feature>
<dbReference type="Proteomes" id="UP001145742">
    <property type="component" value="Unassembled WGS sequence"/>
</dbReference>
<protein>
    <submittedName>
        <fullName evidence="2">Uncharacterized protein</fullName>
    </submittedName>
</protein>
<accession>A0ABQ9CRI1</accession>
<organism evidence="2 3">
    <name type="scientific">Willisornis vidua</name>
    <name type="common">Xingu scale-backed antbird</name>
    <dbReference type="NCBI Taxonomy" id="1566151"/>
    <lineage>
        <taxon>Eukaryota</taxon>
        <taxon>Metazoa</taxon>
        <taxon>Chordata</taxon>
        <taxon>Craniata</taxon>
        <taxon>Vertebrata</taxon>
        <taxon>Euteleostomi</taxon>
        <taxon>Archelosauria</taxon>
        <taxon>Archosauria</taxon>
        <taxon>Dinosauria</taxon>
        <taxon>Saurischia</taxon>
        <taxon>Theropoda</taxon>
        <taxon>Coelurosauria</taxon>
        <taxon>Aves</taxon>
        <taxon>Neognathae</taxon>
        <taxon>Neoaves</taxon>
        <taxon>Telluraves</taxon>
        <taxon>Australaves</taxon>
        <taxon>Passeriformes</taxon>
        <taxon>Thamnophilidae</taxon>
        <taxon>Willisornis</taxon>
    </lineage>
</organism>
<keyword evidence="3" id="KW-1185">Reference proteome</keyword>
<reference evidence="2" key="1">
    <citation type="submission" date="2019-10" db="EMBL/GenBank/DDBJ databases">
        <authorList>
            <person name="Soares A.E.R."/>
            <person name="Aleixo A."/>
            <person name="Schneider P."/>
            <person name="Miyaki C.Y."/>
            <person name="Schneider M.P."/>
            <person name="Mello C."/>
            <person name="Vasconcelos A.T.R."/>
        </authorList>
    </citation>
    <scope>NUCLEOTIDE SEQUENCE</scope>
    <source>
        <tissue evidence="2">Muscle</tissue>
    </source>
</reference>
<feature type="compositionally biased region" description="Polar residues" evidence="1">
    <location>
        <begin position="86"/>
        <end position="98"/>
    </location>
</feature>
<gene>
    <name evidence="2" type="ORF">WISP_142802</name>
</gene>
<comment type="caution">
    <text evidence="2">The sequence shown here is derived from an EMBL/GenBank/DDBJ whole genome shotgun (WGS) entry which is preliminary data.</text>
</comment>
<evidence type="ECO:0000313" key="3">
    <source>
        <dbReference type="Proteomes" id="UP001145742"/>
    </source>
</evidence>
<evidence type="ECO:0000313" key="2">
    <source>
        <dbReference type="EMBL" id="KAJ7404920.1"/>
    </source>
</evidence>
<evidence type="ECO:0000256" key="1">
    <source>
        <dbReference type="SAM" id="MobiDB-lite"/>
    </source>
</evidence>
<name>A0ABQ9CRI1_9PASS</name>
<dbReference type="EMBL" id="WHWB01034739">
    <property type="protein sequence ID" value="KAJ7404920.1"/>
    <property type="molecule type" value="Genomic_DNA"/>
</dbReference>
<sequence length="98" mass="10489">MLVPVLVPVKVQVLVWGSANAEEFVTILTAGFCISAPLHSFVLSVRGNGLVIRVEAGQKQLPDVLITKKMQLPLSSQGREEAGATPNVQANMMNDTFA</sequence>